<keyword evidence="3" id="KW-1185">Reference proteome</keyword>
<organism evidence="2 3">
    <name type="scientific">Colocasia esculenta</name>
    <name type="common">Wild taro</name>
    <name type="synonym">Arum esculentum</name>
    <dbReference type="NCBI Taxonomy" id="4460"/>
    <lineage>
        <taxon>Eukaryota</taxon>
        <taxon>Viridiplantae</taxon>
        <taxon>Streptophyta</taxon>
        <taxon>Embryophyta</taxon>
        <taxon>Tracheophyta</taxon>
        <taxon>Spermatophyta</taxon>
        <taxon>Magnoliopsida</taxon>
        <taxon>Liliopsida</taxon>
        <taxon>Araceae</taxon>
        <taxon>Aroideae</taxon>
        <taxon>Colocasieae</taxon>
        <taxon>Colocasia</taxon>
    </lineage>
</organism>
<dbReference type="GO" id="GO:0090730">
    <property type="term" value="C:Las1 complex"/>
    <property type="evidence" value="ECO:0007669"/>
    <property type="project" value="InterPro"/>
</dbReference>
<dbReference type="PANTHER" id="PTHR15002">
    <property type="entry name" value="RIBOSOMAL BIOGENESIS PROTEIN LAS1L"/>
    <property type="match status" value="1"/>
</dbReference>
<feature type="region of interest" description="Disordered" evidence="1">
    <location>
        <begin position="324"/>
        <end position="351"/>
    </location>
</feature>
<dbReference type="GO" id="GO:0000470">
    <property type="term" value="P:maturation of LSU-rRNA"/>
    <property type="evidence" value="ECO:0007669"/>
    <property type="project" value="TreeGrafter"/>
</dbReference>
<dbReference type="GO" id="GO:0030687">
    <property type="term" value="C:preribosome, large subunit precursor"/>
    <property type="evidence" value="ECO:0007669"/>
    <property type="project" value="TreeGrafter"/>
</dbReference>
<dbReference type="AlphaFoldDB" id="A0A843XFZ9"/>
<dbReference type="EMBL" id="NMUH01008206">
    <property type="protein sequence ID" value="MQM18458.1"/>
    <property type="molecule type" value="Genomic_DNA"/>
</dbReference>
<name>A0A843XFZ9_COLES</name>
<reference evidence="2" key="1">
    <citation type="submission" date="2017-07" db="EMBL/GenBank/DDBJ databases">
        <title>Taro Niue Genome Assembly and Annotation.</title>
        <authorList>
            <person name="Atibalentja N."/>
            <person name="Keating K."/>
            <person name="Fields C.J."/>
        </authorList>
    </citation>
    <scope>NUCLEOTIDE SEQUENCE</scope>
    <source>
        <strain evidence="2">Niue_2</strain>
        <tissue evidence="2">Leaf</tissue>
    </source>
</reference>
<dbReference type="OrthoDB" id="10263222at2759"/>
<dbReference type="InterPro" id="IPR007174">
    <property type="entry name" value="Las1"/>
</dbReference>
<accession>A0A843XFZ9</accession>
<evidence type="ECO:0000313" key="3">
    <source>
        <dbReference type="Proteomes" id="UP000652761"/>
    </source>
</evidence>
<evidence type="ECO:0000256" key="1">
    <source>
        <dbReference type="SAM" id="MobiDB-lite"/>
    </source>
</evidence>
<comment type="caution">
    <text evidence="2">The sequence shown here is derived from an EMBL/GenBank/DDBJ whole genome shotgun (WGS) entry which is preliminary data.</text>
</comment>
<dbReference type="GO" id="GO:0004519">
    <property type="term" value="F:endonuclease activity"/>
    <property type="evidence" value="ECO:0007669"/>
    <property type="project" value="InterPro"/>
</dbReference>
<gene>
    <name evidence="2" type="ORF">Taro_051447</name>
</gene>
<protein>
    <submittedName>
        <fullName evidence="2">Uncharacterized protein</fullName>
    </submittedName>
</protein>
<dbReference type="PANTHER" id="PTHR15002:SF0">
    <property type="entry name" value="RIBOSOMAL BIOGENESIS PROTEIN LAS1L"/>
    <property type="match status" value="1"/>
</dbReference>
<dbReference type="GO" id="GO:0000460">
    <property type="term" value="P:maturation of 5.8S rRNA"/>
    <property type="evidence" value="ECO:0007669"/>
    <property type="project" value="TreeGrafter"/>
</dbReference>
<dbReference type="Proteomes" id="UP000652761">
    <property type="component" value="Unassembled WGS sequence"/>
</dbReference>
<proteinExistence type="predicted"/>
<evidence type="ECO:0000313" key="2">
    <source>
        <dbReference type="EMBL" id="MQM18458.1"/>
    </source>
</evidence>
<sequence>MDQALKTANRPKLAFELEPAWMGALALEWLKSHYWEPQRSTIPDIRREIRSRLHQMIGYMKKKQQLRLNHSQRKEKCSLKQVSKITMIIARLYSTYPYEVVSVLLEQLQSQALDPLDNEQAEIHHIKLLSSLVPWLLLNLKELKNSGQISIFEETQGIPTSIKFTPKISLKEILHKCLLLSLSGNKHLIDSTIFIAEMIGNSLLIKRVKGLHLLMLQNVHITADDSASTLETLFLQEQQSIKQAIEKFDTLKSRRRVSTEQASVKTEMKKKMWTVAKRWTPCPIGTLPCTFSSTPSIPVLDESVGVCVNNDTVINEHECGDVSALGKREPSHGISLPDNSPTPKKLKETAQNGELDDVNWQAIPSMKGLLLVDGIWRKVEEEELLAIESNAFKRVLTRSSCPLAGRRIGRRSFHTSPALQRTRLGRAT</sequence>